<dbReference type="CDD" id="cd06529">
    <property type="entry name" value="S24_LexA-like"/>
    <property type="match status" value="1"/>
</dbReference>
<dbReference type="InterPro" id="IPR036286">
    <property type="entry name" value="LexA/Signal_pep-like_sf"/>
</dbReference>
<proteinExistence type="predicted"/>
<reference evidence="2 3" key="1">
    <citation type="submission" date="2018-08" db="EMBL/GenBank/DDBJ databases">
        <title>A genome reference for cultivated species of the human gut microbiota.</title>
        <authorList>
            <person name="Zou Y."/>
            <person name="Xue W."/>
            <person name="Luo G."/>
        </authorList>
    </citation>
    <scope>NUCLEOTIDE SEQUENCE [LARGE SCALE GENOMIC DNA]</scope>
    <source>
        <strain evidence="2 3">TF08-11</strain>
    </source>
</reference>
<sequence length="126" mass="14760">MKRIRTPELNIKLGEKPTDYFMLPKALCDENKTYFAFTASGDGMALENIRSGDIVIFEETDKIENGDIGCFRFKDNQMACKKYFYDEENKLHILEFCDLKQKPIIVKEKEKFQVLGKLAFVFNRKN</sequence>
<evidence type="ECO:0000259" key="1">
    <source>
        <dbReference type="Pfam" id="PF00717"/>
    </source>
</evidence>
<protein>
    <submittedName>
        <fullName evidence="2">S24 family peptidase</fullName>
    </submittedName>
</protein>
<dbReference type="InterPro" id="IPR015927">
    <property type="entry name" value="Peptidase_S24_S26A/B/C"/>
</dbReference>
<feature type="domain" description="Peptidase S24/S26A/S26B/S26C" evidence="1">
    <location>
        <begin position="16"/>
        <end position="118"/>
    </location>
</feature>
<evidence type="ECO:0000313" key="2">
    <source>
        <dbReference type="EMBL" id="RGD76384.1"/>
    </source>
</evidence>
<dbReference type="SUPFAM" id="SSF51306">
    <property type="entry name" value="LexA/Signal peptidase"/>
    <property type="match status" value="1"/>
</dbReference>
<accession>A0A3E3E589</accession>
<dbReference type="EMBL" id="QUSK01000013">
    <property type="protein sequence ID" value="RGD76384.1"/>
    <property type="molecule type" value="Genomic_DNA"/>
</dbReference>
<dbReference type="RefSeq" id="WP_117446322.1">
    <property type="nucleotide sequence ID" value="NZ_QUSK01000013.1"/>
</dbReference>
<name>A0A3E3E589_9FIRM</name>
<dbReference type="InterPro" id="IPR039418">
    <property type="entry name" value="LexA-like"/>
</dbReference>
<organism evidence="2 3">
    <name type="scientific">Faecalicoccus pleomorphus</name>
    <dbReference type="NCBI Taxonomy" id="1323"/>
    <lineage>
        <taxon>Bacteria</taxon>
        <taxon>Bacillati</taxon>
        <taxon>Bacillota</taxon>
        <taxon>Erysipelotrichia</taxon>
        <taxon>Erysipelotrichales</taxon>
        <taxon>Erysipelotrichaceae</taxon>
        <taxon>Faecalicoccus</taxon>
    </lineage>
</organism>
<dbReference type="Proteomes" id="UP000260721">
    <property type="component" value="Unassembled WGS sequence"/>
</dbReference>
<gene>
    <name evidence="2" type="ORF">DXC78_06760</name>
</gene>
<evidence type="ECO:0000313" key="3">
    <source>
        <dbReference type="Proteomes" id="UP000260721"/>
    </source>
</evidence>
<comment type="caution">
    <text evidence="2">The sequence shown here is derived from an EMBL/GenBank/DDBJ whole genome shotgun (WGS) entry which is preliminary data.</text>
</comment>
<dbReference type="Pfam" id="PF00717">
    <property type="entry name" value="Peptidase_S24"/>
    <property type="match status" value="1"/>
</dbReference>
<dbReference type="Gene3D" id="2.10.109.10">
    <property type="entry name" value="Umud Fragment, subunit A"/>
    <property type="match status" value="1"/>
</dbReference>
<dbReference type="AlphaFoldDB" id="A0A3E3E589"/>